<dbReference type="Gene3D" id="2.70.70.10">
    <property type="entry name" value="Glucose Permease (Domain IIA)"/>
    <property type="match status" value="1"/>
</dbReference>
<evidence type="ECO:0000313" key="3">
    <source>
        <dbReference type="EMBL" id="GFE84154.1"/>
    </source>
</evidence>
<keyword evidence="4" id="KW-1185">Reference proteome</keyword>
<reference evidence="4" key="1">
    <citation type="submission" date="2020-01" db="EMBL/GenBank/DDBJ databases">
        <title>'Steroidobacter agaridevorans' sp. nov., agar-degrading bacteria isolated from rhizosphere soils.</title>
        <authorList>
            <person name="Ikenaga M."/>
            <person name="Kataoka M."/>
            <person name="Murouchi A."/>
            <person name="Katsuragi S."/>
            <person name="Sakai M."/>
        </authorList>
    </citation>
    <scope>NUCLEOTIDE SEQUENCE [LARGE SCALE GENOMIC DNA]</scope>
    <source>
        <strain evidence="4">YU21-B</strain>
    </source>
</reference>
<dbReference type="InterPro" id="IPR016047">
    <property type="entry name" value="M23ase_b-sheet_dom"/>
</dbReference>
<dbReference type="Pfam" id="PF01551">
    <property type="entry name" value="Peptidase_M23"/>
    <property type="match status" value="1"/>
</dbReference>
<organism evidence="3 4">
    <name type="scientific">Steroidobacter agaridevorans</name>
    <dbReference type="NCBI Taxonomy" id="2695856"/>
    <lineage>
        <taxon>Bacteria</taxon>
        <taxon>Pseudomonadati</taxon>
        <taxon>Pseudomonadota</taxon>
        <taxon>Gammaproteobacteria</taxon>
        <taxon>Steroidobacterales</taxon>
        <taxon>Steroidobacteraceae</taxon>
        <taxon>Steroidobacter</taxon>
    </lineage>
</organism>
<feature type="domain" description="M23ase beta-sheet core" evidence="2">
    <location>
        <begin position="70"/>
        <end position="165"/>
    </location>
</feature>
<dbReference type="SUPFAM" id="SSF51261">
    <property type="entry name" value="Duplicated hybrid motif"/>
    <property type="match status" value="1"/>
</dbReference>
<evidence type="ECO:0000259" key="2">
    <source>
        <dbReference type="Pfam" id="PF01551"/>
    </source>
</evidence>
<feature type="signal peptide" evidence="1">
    <location>
        <begin position="1"/>
        <end position="27"/>
    </location>
</feature>
<proteinExistence type="predicted"/>
<sequence length="357" mass="38761">MDRSIAARLAAWLFVSVLSVTSQLAGAEDSANLYRLPYADGTKIHVNRDFEDHDPPGKFDIVGRGNGPYKIVAAAAGHVRYLQDSRDKQQNPQRFWRNTNACNNNYLWIEHADGEWTKYSHMRQWSSSGQAGLRVGDEVSEGQYLGDEGKVGCAWPEHLHFEVVRPDANTDVSPTSGDLAGVRLVPRFFNDGAELKLEDGKAYTVNPEPECKNNSDCSSSQYCNKGIDTKKNRCVAKRADNETCEVAGGADQCMSGKCRFGRCYTPQSVAMGGTCYNDDACAEGKCSDVDGAKGACVCKSDNDCSSSKYCDKGLDAKVNECRPKLAAGESCGKAGSVGNDHKCLSGTCSGFPKYKCK</sequence>
<dbReference type="CDD" id="cd12797">
    <property type="entry name" value="M23_peptidase"/>
    <property type="match status" value="1"/>
</dbReference>
<dbReference type="InterPro" id="IPR011055">
    <property type="entry name" value="Dup_hybrid_motif"/>
</dbReference>
<protein>
    <recommendedName>
        <fullName evidence="2">M23ase beta-sheet core domain-containing protein</fullName>
    </recommendedName>
</protein>
<accession>A0A829YL51</accession>
<dbReference type="Proteomes" id="UP000445000">
    <property type="component" value="Unassembled WGS sequence"/>
</dbReference>
<keyword evidence="1" id="KW-0732">Signal</keyword>
<dbReference type="RefSeq" id="WP_161815763.1">
    <property type="nucleotide sequence ID" value="NZ_BLJN01000008.1"/>
</dbReference>
<gene>
    <name evidence="3" type="ORF">GCM10011487_61540</name>
</gene>
<evidence type="ECO:0000313" key="4">
    <source>
        <dbReference type="Proteomes" id="UP000445000"/>
    </source>
</evidence>
<feature type="chain" id="PRO_5032648801" description="M23ase beta-sheet core domain-containing protein" evidence="1">
    <location>
        <begin position="28"/>
        <end position="357"/>
    </location>
</feature>
<comment type="caution">
    <text evidence="3">The sequence shown here is derived from an EMBL/GenBank/DDBJ whole genome shotgun (WGS) entry which is preliminary data.</text>
</comment>
<dbReference type="EMBL" id="BLJN01000008">
    <property type="protein sequence ID" value="GFE84154.1"/>
    <property type="molecule type" value="Genomic_DNA"/>
</dbReference>
<evidence type="ECO:0000256" key="1">
    <source>
        <dbReference type="SAM" id="SignalP"/>
    </source>
</evidence>
<dbReference type="AlphaFoldDB" id="A0A829YL51"/>
<name>A0A829YL51_9GAMM</name>